<dbReference type="SMART" id="SM00342">
    <property type="entry name" value="HTH_ARAC"/>
    <property type="match status" value="1"/>
</dbReference>
<dbReference type="SUPFAM" id="SSF46689">
    <property type="entry name" value="Homeodomain-like"/>
    <property type="match status" value="2"/>
</dbReference>
<keyword evidence="7" id="KW-0812">Transmembrane</keyword>
<evidence type="ECO:0000256" key="2">
    <source>
        <dbReference type="ARBA" id="ARBA00012438"/>
    </source>
</evidence>
<comment type="catalytic activity">
    <reaction evidence="1">
        <text>ATP + protein L-histidine = ADP + protein N-phospho-L-histidine.</text>
        <dbReference type="EC" id="2.7.13.3"/>
    </reaction>
</comment>
<evidence type="ECO:0000256" key="7">
    <source>
        <dbReference type="SAM" id="Phobius"/>
    </source>
</evidence>
<dbReference type="SUPFAM" id="SSF47384">
    <property type="entry name" value="Homodimeric domain of signal transducing histidine kinase"/>
    <property type="match status" value="1"/>
</dbReference>
<dbReference type="PANTHER" id="PTHR43547">
    <property type="entry name" value="TWO-COMPONENT HISTIDINE KINASE"/>
    <property type="match status" value="1"/>
</dbReference>
<dbReference type="InterPro" id="IPR009057">
    <property type="entry name" value="Homeodomain-like_sf"/>
</dbReference>
<dbReference type="Gene3D" id="1.10.287.130">
    <property type="match status" value="1"/>
</dbReference>
<dbReference type="GO" id="GO:0000155">
    <property type="term" value="F:phosphorelay sensor kinase activity"/>
    <property type="evidence" value="ECO:0007669"/>
    <property type="project" value="InterPro"/>
</dbReference>
<dbReference type="InterPro" id="IPR011006">
    <property type="entry name" value="CheY-like_superfamily"/>
</dbReference>
<keyword evidence="12" id="KW-1185">Reference proteome</keyword>
<dbReference type="Gene3D" id="1.10.10.60">
    <property type="entry name" value="Homeodomain-like"/>
    <property type="match status" value="2"/>
</dbReference>
<dbReference type="SUPFAM" id="SSF55874">
    <property type="entry name" value="ATPase domain of HSP90 chaperone/DNA topoisomerase II/histidine kinase"/>
    <property type="match status" value="1"/>
</dbReference>
<keyword evidence="11" id="KW-0808">Transferase</keyword>
<feature type="modified residue" description="4-aspartylphosphate" evidence="6">
    <location>
        <position position="1136"/>
    </location>
</feature>
<dbReference type="SMART" id="SM00448">
    <property type="entry name" value="REC"/>
    <property type="match status" value="1"/>
</dbReference>
<dbReference type="SUPFAM" id="SSF52172">
    <property type="entry name" value="CheY-like"/>
    <property type="match status" value="1"/>
</dbReference>
<dbReference type="InterPro" id="IPR003594">
    <property type="entry name" value="HATPase_dom"/>
</dbReference>
<dbReference type="PROSITE" id="PS50109">
    <property type="entry name" value="HIS_KIN"/>
    <property type="match status" value="1"/>
</dbReference>
<evidence type="ECO:0000256" key="4">
    <source>
        <dbReference type="ARBA" id="ARBA00023015"/>
    </source>
</evidence>
<feature type="domain" description="Response regulatory" evidence="10">
    <location>
        <begin position="1088"/>
        <end position="1203"/>
    </location>
</feature>
<organism evidence="11 12">
    <name type="scientific">Phocaeicola coprocola</name>
    <dbReference type="NCBI Taxonomy" id="310298"/>
    <lineage>
        <taxon>Bacteria</taxon>
        <taxon>Pseudomonadati</taxon>
        <taxon>Bacteroidota</taxon>
        <taxon>Bacteroidia</taxon>
        <taxon>Bacteroidales</taxon>
        <taxon>Bacteroidaceae</taxon>
        <taxon>Phocaeicola</taxon>
    </lineage>
</organism>
<dbReference type="Gene3D" id="3.30.565.10">
    <property type="entry name" value="Histidine kinase-like ATPase, C-terminal domain"/>
    <property type="match status" value="1"/>
</dbReference>
<evidence type="ECO:0000259" key="8">
    <source>
        <dbReference type="PROSITE" id="PS01124"/>
    </source>
</evidence>
<dbReference type="Pfam" id="PF00512">
    <property type="entry name" value="HisKA"/>
    <property type="match status" value="1"/>
</dbReference>
<reference evidence="11 12" key="1">
    <citation type="submission" date="2018-08" db="EMBL/GenBank/DDBJ databases">
        <title>A genome reference for cultivated species of the human gut microbiota.</title>
        <authorList>
            <person name="Zou Y."/>
            <person name="Xue W."/>
            <person name="Luo G."/>
        </authorList>
    </citation>
    <scope>NUCLEOTIDE SEQUENCE [LARGE SCALE GENOMIC DNA]</scope>
    <source>
        <strain evidence="11 12">AF24-2</strain>
    </source>
</reference>
<dbReference type="CDD" id="cd00082">
    <property type="entry name" value="HisKA"/>
    <property type="match status" value="1"/>
</dbReference>
<keyword evidence="7" id="KW-1133">Transmembrane helix</keyword>
<dbReference type="PROSITE" id="PS50110">
    <property type="entry name" value="RESPONSE_REGULATORY"/>
    <property type="match status" value="1"/>
</dbReference>
<dbReference type="SUPFAM" id="SSF63829">
    <property type="entry name" value="Calcium-dependent phosphotriesterase"/>
    <property type="match status" value="1"/>
</dbReference>
<keyword evidence="4" id="KW-0805">Transcription regulation</keyword>
<dbReference type="InterPro" id="IPR011110">
    <property type="entry name" value="Reg_prop"/>
</dbReference>
<dbReference type="CDD" id="cd17574">
    <property type="entry name" value="REC_OmpR"/>
    <property type="match status" value="1"/>
</dbReference>
<dbReference type="InterPro" id="IPR003661">
    <property type="entry name" value="HisK_dim/P_dom"/>
</dbReference>
<protein>
    <recommendedName>
        <fullName evidence="2">histidine kinase</fullName>
        <ecNumber evidence="2">2.7.13.3</ecNumber>
    </recommendedName>
</protein>
<feature type="transmembrane region" description="Helical" evidence="7">
    <location>
        <begin position="766"/>
        <end position="792"/>
    </location>
</feature>
<dbReference type="InterPro" id="IPR004358">
    <property type="entry name" value="Sig_transdc_His_kin-like_C"/>
</dbReference>
<dbReference type="EC" id="2.7.13.3" evidence="2"/>
<dbReference type="SMART" id="SM00388">
    <property type="entry name" value="HisKA"/>
    <property type="match status" value="1"/>
</dbReference>
<name>A0A412G8Q4_9BACT</name>
<evidence type="ECO:0000313" key="12">
    <source>
        <dbReference type="Proteomes" id="UP000285864"/>
    </source>
</evidence>
<dbReference type="Pfam" id="PF07494">
    <property type="entry name" value="Reg_prop"/>
    <property type="match status" value="3"/>
</dbReference>
<dbReference type="Pfam" id="PF00072">
    <property type="entry name" value="Response_reg"/>
    <property type="match status" value="1"/>
</dbReference>
<dbReference type="GO" id="GO:0003700">
    <property type="term" value="F:DNA-binding transcription factor activity"/>
    <property type="evidence" value="ECO:0007669"/>
    <property type="project" value="InterPro"/>
</dbReference>
<dbReference type="GO" id="GO:0043565">
    <property type="term" value="F:sequence-specific DNA binding"/>
    <property type="evidence" value="ECO:0007669"/>
    <property type="project" value="InterPro"/>
</dbReference>
<evidence type="ECO:0000256" key="6">
    <source>
        <dbReference type="PROSITE-ProRule" id="PRU00169"/>
    </source>
</evidence>
<dbReference type="InterPro" id="IPR036890">
    <property type="entry name" value="HATPase_C_sf"/>
</dbReference>
<dbReference type="Gene3D" id="2.60.40.10">
    <property type="entry name" value="Immunoglobulins"/>
    <property type="match status" value="1"/>
</dbReference>
<proteinExistence type="predicted"/>
<dbReference type="InterPro" id="IPR036097">
    <property type="entry name" value="HisK_dim/P_sf"/>
</dbReference>
<dbReference type="PROSITE" id="PS01124">
    <property type="entry name" value="HTH_ARAC_FAMILY_2"/>
    <property type="match status" value="1"/>
</dbReference>
<evidence type="ECO:0000256" key="5">
    <source>
        <dbReference type="ARBA" id="ARBA00023163"/>
    </source>
</evidence>
<sequence length="1345" mass="154507">MINAVMKFIGGLFFFLVCVINSLSAYNLRQVTNSDGLTSSAVLSLLQDSNGFLWMGTCDGVNIYDGTKAYSWNGWGQLNLSGYIIEEILETHDGVIWVQTNYGLSKVDKEKRLVVDYPQFKGSYMMVKNELGNLFFFSSSNLLYAFNEKKQEFYRLPIGTLDREDIVNLYVNEHYLIIFLKNEIIYYQMKHSPEGEYTLSTINTSEKTEVRYGFGDKNQVYWLDKDYNLFGYSLDKPVKKLICNWKEALDGRGTIVDILRDGTSFFVAFQTNGLLKISLQANDKYTVDDLGIKSGVFRILKDRFQDIVWIATDGQGVYIYSERKYSISSVTYQDLNQSIGKPVRSIFWDNEGTLWLGTKGEGILKIYDFSPLKHNMNYRTELINSQEGGLINNSVYAFAKSCRPMFWIGHDAGLSYYSYRDRKIRSVYSPEKINYVHAIYEENDSILWIATVGTGVIRARIEDRSGVPYIHSLKRYTIDSGNFSSNYFFTLFADSSHDNIWFGNRGYGLFHIEGDSLAAMPLKNEYSSRVVNDIFSIIRDEDIFWLGTGAGLIKKLHDEEMYFNQQDRFINSTIHSMLLDENKRLWIATNGGLISFNVLNNKFQNYGKGSGLEILEFSDGASFCQDNTLFFGGINGFITITNNEMYVSDKAAVKPPLRFTNIDILGEQGMCVDVQSWGDKPSLSLESDQNNFAISFLALDYVNPTNYSYQYRLNEKTEWIDNGTNNSISFTQMNYGDYLLEVRYKNQTTGEFSPVYSVHITIASPWYLSTLAVVIYVLLLLLAVLLCIRWFLLKQQRKKLLVLEKMEQQHKEDLYEEKLRFFTNITHEFSTPLTLIYGPCERLLKYDHSEYVHKYVSLIKANAERLNALIQEIIDFRRLETGHQVQCIQQIDVSALCNDIIHSFSELAEQNMIQFENVVSENIFWNTDSKSLTKILNNLISNAFKYTSVGGRIRVTVDVVDNQSLRIKVYNTGKGIRQEDIPLIFNRYKVLDGVEASTIKGMTSRNGLGLAICHSMVELLKGEIQIQSEYGSYAEFIVLLPMLELTSEKVDVNDNAMLNINNVLPIMKSDQLEQISESSTDLASSKHKILIVDDNTEMLMLLQEAFSDKFRVVVAHDAEQALKEVKNDIPMLIVTDVMMPGIDGFELTRRLKQNKHTMSVPVVILSAKNSSQEKIAGLDAGADAYIGKPFNIDYLKAVVERLIENRSKMKDFYNTSACAYDFSHGHLVKAEDKEFLSKITEYIEKHVDSENLSLEEVAEYMQVSVRTLYRRFKEMDLESPKDYIKEYRINLAAKLLRTTSLTVQEIMYKTGFANRSHFYKEFSKHFQVTPKDYRNKYNKKETEAI</sequence>
<dbReference type="SMART" id="SM00387">
    <property type="entry name" value="HATPase_c"/>
    <property type="match status" value="1"/>
</dbReference>
<comment type="caution">
    <text evidence="11">The sequence shown here is derived from an EMBL/GenBank/DDBJ whole genome shotgun (WGS) entry which is preliminary data.</text>
</comment>
<keyword evidence="7" id="KW-0472">Membrane</keyword>
<keyword evidence="5" id="KW-0804">Transcription</keyword>
<feature type="domain" description="HTH araC/xylS-type" evidence="8">
    <location>
        <begin position="1237"/>
        <end position="1336"/>
    </location>
</feature>
<keyword evidence="11" id="KW-0418">Kinase</keyword>
<dbReference type="InterPro" id="IPR011123">
    <property type="entry name" value="Y_Y_Y"/>
</dbReference>
<evidence type="ECO:0000259" key="9">
    <source>
        <dbReference type="PROSITE" id="PS50109"/>
    </source>
</evidence>
<dbReference type="PANTHER" id="PTHR43547:SF2">
    <property type="entry name" value="HYBRID SIGNAL TRANSDUCTION HISTIDINE KINASE C"/>
    <property type="match status" value="1"/>
</dbReference>
<gene>
    <name evidence="11" type="ORF">DWY20_13755</name>
</gene>
<feature type="domain" description="Histidine kinase" evidence="9">
    <location>
        <begin position="824"/>
        <end position="1044"/>
    </location>
</feature>
<dbReference type="Gene3D" id="3.40.50.2300">
    <property type="match status" value="1"/>
</dbReference>
<dbReference type="InterPro" id="IPR013783">
    <property type="entry name" value="Ig-like_fold"/>
</dbReference>
<evidence type="ECO:0000256" key="3">
    <source>
        <dbReference type="ARBA" id="ARBA00022553"/>
    </source>
</evidence>
<dbReference type="InterPro" id="IPR018060">
    <property type="entry name" value="HTH_AraC"/>
</dbReference>
<evidence type="ECO:0000259" key="10">
    <source>
        <dbReference type="PROSITE" id="PS50110"/>
    </source>
</evidence>
<dbReference type="InterPro" id="IPR005467">
    <property type="entry name" value="His_kinase_dom"/>
</dbReference>
<evidence type="ECO:0000256" key="1">
    <source>
        <dbReference type="ARBA" id="ARBA00000085"/>
    </source>
</evidence>
<dbReference type="Proteomes" id="UP000285864">
    <property type="component" value="Unassembled WGS sequence"/>
</dbReference>
<dbReference type="EMBL" id="QRUU01000094">
    <property type="protein sequence ID" value="RGR90352.1"/>
    <property type="molecule type" value="Genomic_DNA"/>
</dbReference>
<keyword evidence="3 6" id="KW-0597">Phosphoprotein</keyword>
<evidence type="ECO:0000313" key="11">
    <source>
        <dbReference type="EMBL" id="RGR90352.1"/>
    </source>
</evidence>
<dbReference type="Pfam" id="PF07495">
    <property type="entry name" value="Y_Y_Y"/>
    <property type="match status" value="1"/>
</dbReference>
<dbReference type="Gene3D" id="2.130.10.10">
    <property type="entry name" value="YVTN repeat-like/Quinoprotein amine dehydrogenase"/>
    <property type="match status" value="2"/>
</dbReference>
<dbReference type="PRINTS" id="PR00344">
    <property type="entry name" value="BCTRLSENSOR"/>
</dbReference>
<dbReference type="Pfam" id="PF12833">
    <property type="entry name" value="HTH_18"/>
    <property type="match status" value="1"/>
</dbReference>
<dbReference type="Pfam" id="PF02518">
    <property type="entry name" value="HATPase_c"/>
    <property type="match status" value="1"/>
</dbReference>
<accession>A0A412G8Q4</accession>
<dbReference type="InterPro" id="IPR015943">
    <property type="entry name" value="WD40/YVTN_repeat-like_dom_sf"/>
</dbReference>
<dbReference type="InterPro" id="IPR001789">
    <property type="entry name" value="Sig_transdc_resp-reg_receiver"/>
</dbReference>